<keyword evidence="5" id="KW-0496">Mitochondrion</keyword>
<evidence type="ECO:0000256" key="4">
    <source>
        <dbReference type="ARBA" id="ARBA00022692"/>
    </source>
</evidence>
<evidence type="ECO:0000259" key="9">
    <source>
        <dbReference type="PROSITE" id="PS50850"/>
    </source>
</evidence>
<dbReference type="WBParaSite" id="L893_g9836.t1">
    <property type="protein sequence ID" value="L893_g9836.t1"/>
    <property type="gene ID" value="L893_g9836"/>
</dbReference>
<feature type="transmembrane region" description="Helical" evidence="8">
    <location>
        <begin position="165"/>
        <end position="191"/>
    </location>
</feature>
<evidence type="ECO:0000256" key="2">
    <source>
        <dbReference type="ARBA" id="ARBA00004294"/>
    </source>
</evidence>
<feature type="domain" description="Major facilitator superfamily (MFS) profile" evidence="9">
    <location>
        <begin position="169"/>
        <end position="500"/>
    </location>
</feature>
<dbReference type="PANTHER" id="PTHR11662:SF399">
    <property type="entry name" value="FI19708P1-RELATED"/>
    <property type="match status" value="1"/>
</dbReference>
<evidence type="ECO:0000256" key="1">
    <source>
        <dbReference type="ARBA" id="ARBA00004141"/>
    </source>
</evidence>
<sequence length="500" mass="53953">YASGPTSTPSSGNYRGARLGYAHGALNVALAAGRQQDNVQPSLSLANLAATYDFGFIKPSLILAQEKRGSARIRAYQLGATAPIGPHLIRGSIGKYDVSGQQANADWIKYSVGYAYNFSKNTQIYASYAYVHNQSKLPRLPVRYPEVLLIASSKSKRDIMNPKTFRWYGVITLLIVVAISYIDRINIAVLITDQDFLRHMGMQAHDRVSQGLLATAFMVGYGVSSVVLTPFCSALLGVRRSLVIGLIFWGVVTYVSPLMHSYGLLLMSRALLGISEGPLFALAGAYIKAHFEASENGKPNSLVNMGTGLGLAIGYPFIGFLLSSHNWDNSFHILGLMNILLGIPLVLAFVRMPKVERGAAKASSAKASLQQVGQIIRGSLQTRHLFLITLLTSAFLAYLWGSSNWLPAYLKEARGFNLRDLGWIASLPQYATIVAVFIGGMIIDRLPRERVPLIFVGGATGAQHVASAFGVVNGVGSLFAGFMPAIMGWVITQFAGGNAA</sequence>
<dbReference type="InterPro" id="IPR033900">
    <property type="entry name" value="Gram_neg_porin_domain"/>
</dbReference>
<dbReference type="SUPFAM" id="SSF103473">
    <property type="entry name" value="MFS general substrate transporter"/>
    <property type="match status" value="1"/>
</dbReference>
<dbReference type="Pfam" id="PF07690">
    <property type="entry name" value="MFS_1"/>
    <property type="match status" value="1"/>
</dbReference>
<dbReference type="Gene3D" id="1.20.1250.20">
    <property type="entry name" value="MFS general substrate transporter like domains"/>
    <property type="match status" value="2"/>
</dbReference>
<feature type="transmembrane region" description="Helical" evidence="8">
    <location>
        <begin position="301"/>
        <end position="318"/>
    </location>
</feature>
<dbReference type="PROSITE" id="PS50850">
    <property type="entry name" value="MFS"/>
    <property type="match status" value="1"/>
</dbReference>
<evidence type="ECO:0000313" key="10">
    <source>
        <dbReference type="Proteomes" id="UP000095287"/>
    </source>
</evidence>
<dbReference type="InterPro" id="IPR050382">
    <property type="entry name" value="MFS_Na/Anion_cotransporter"/>
</dbReference>
<organism evidence="10 11">
    <name type="scientific">Steinernema glaseri</name>
    <dbReference type="NCBI Taxonomy" id="37863"/>
    <lineage>
        <taxon>Eukaryota</taxon>
        <taxon>Metazoa</taxon>
        <taxon>Ecdysozoa</taxon>
        <taxon>Nematoda</taxon>
        <taxon>Chromadorea</taxon>
        <taxon>Rhabditida</taxon>
        <taxon>Tylenchina</taxon>
        <taxon>Panagrolaimomorpha</taxon>
        <taxon>Strongyloidoidea</taxon>
        <taxon>Steinernematidae</taxon>
        <taxon>Steinernema</taxon>
    </lineage>
</organism>
<feature type="transmembrane region" description="Helical" evidence="8">
    <location>
        <begin position="421"/>
        <end position="443"/>
    </location>
</feature>
<keyword evidence="10" id="KW-1185">Reference proteome</keyword>
<evidence type="ECO:0000313" key="11">
    <source>
        <dbReference type="WBParaSite" id="L893_g9836.t1"/>
    </source>
</evidence>
<evidence type="ECO:0000256" key="8">
    <source>
        <dbReference type="SAM" id="Phobius"/>
    </source>
</evidence>
<dbReference type="InterPro" id="IPR036259">
    <property type="entry name" value="MFS_trans_sf"/>
</dbReference>
<keyword evidence="3" id="KW-1134">Transmembrane beta strand</keyword>
<comment type="subcellular location">
    <subcellularLocation>
        <location evidence="1">Membrane</location>
        <topology evidence="1">Multi-pass membrane protein</topology>
    </subcellularLocation>
    <subcellularLocation>
        <location evidence="2">Mitochondrion outer membrane</location>
    </subcellularLocation>
</comment>
<feature type="transmembrane region" description="Helical" evidence="8">
    <location>
        <begin position="384"/>
        <end position="401"/>
    </location>
</feature>
<feature type="transmembrane region" description="Helical" evidence="8">
    <location>
        <begin position="270"/>
        <end position="289"/>
    </location>
</feature>
<dbReference type="GO" id="GO:0015288">
    <property type="term" value="F:porin activity"/>
    <property type="evidence" value="ECO:0007669"/>
    <property type="project" value="InterPro"/>
</dbReference>
<accession>A0A1I8AW77</accession>
<keyword evidence="5" id="KW-1000">Mitochondrion outer membrane</keyword>
<keyword evidence="4 8" id="KW-0812">Transmembrane</keyword>
<dbReference type="Gene3D" id="2.40.160.10">
    <property type="entry name" value="Porin"/>
    <property type="match status" value="1"/>
</dbReference>
<evidence type="ECO:0000256" key="7">
    <source>
        <dbReference type="ARBA" id="ARBA00023136"/>
    </source>
</evidence>
<feature type="transmembrane region" description="Helical" evidence="8">
    <location>
        <begin position="330"/>
        <end position="350"/>
    </location>
</feature>
<dbReference type="PANTHER" id="PTHR11662">
    <property type="entry name" value="SOLUTE CARRIER FAMILY 17"/>
    <property type="match status" value="1"/>
</dbReference>
<keyword evidence="6 8" id="KW-1133">Transmembrane helix</keyword>
<dbReference type="Proteomes" id="UP000095287">
    <property type="component" value="Unplaced"/>
</dbReference>
<evidence type="ECO:0000256" key="5">
    <source>
        <dbReference type="ARBA" id="ARBA00022787"/>
    </source>
</evidence>
<dbReference type="InterPro" id="IPR020846">
    <property type="entry name" value="MFS_dom"/>
</dbReference>
<reference evidence="11" key="1">
    <citation type="submission" date="2016-11" db="UniProtKB">
        <authorList>
            <consortium name="WormBaseParasite"/>
        </authorList>
    </citation>
    <scope>IDENTIFICATION</scope>
</reference>
<name>A0A1I8AW77_9BILA</name>
<dbReference type="AlphaFoldDB" id="A0A1I8AW77"/>
<dbReference type="GO" id="GO:0005741">
    <property type="term" value="C:mitochondrial outer membrane"/>
    <property type="evidence" value="ECO:0007669"/>
    <property type="project" value="UniProtKB-SubCell"/>
</dbReference>
<dbReference type="InterPro" id="IPR023614">
    <property type="entry name" value="Porin_dom_sf"/>
</dbReference>
<feature type="transmembrane region" description="Helical" evidence="8">
    <location>
        <begin position="211"/>
        <end position="236"/>
    </location>
</feature>
<dbReference type="InterPro" id="IPR011701">
    <property type="entry name" value="MFS"/>
</dbReference>
<evidence type="ECO:0000256" key="6">
    <source>
        <dbReference type="ARBA" id="ARBA00022989"/>
    </source>
</evidence>
<dbReference type="Pfam" id="PF13609">
    <property type="entry name" value="Porin_4"/>
    <property type="match status" value="1"/>
</dbReference>
<protein>
    <submittedName>
        <fullName evidence="11">MFS domain-containing protein</fullName>
    </submittedName>
</protein>
<dbReference type="SUPFAM" id="SSF56935">
    <property type="entry name" value="Porins"/>
    <property type="match status" value="1"/>
</dbReference>
<proteinExistence type="predicted"/>
<keyword evidence="7 8" id="KW-0472">Membrane</keyword>
<evidence type="ECO:0000256" key="3">
    <source>
        <dbReference type="ARBA" id="ARBA00022452"/>
    </source>
</evidence>
<feature type="transmembrane region" description="Helical" evidence="8">
    <location>
        <begin position="243"/>
        <end position="264"/>
    </location>
</feature>